<dbReference type="GO" id="GO:0003824">
    <property type="term" value="F:catalytic activity"/>
    <property type="evidence" value="ECO:0007669"/>
    <property type="project" value="InterPro"/>
</dbReference>
<dbReference type="InterPro" id="IPR053137">
    <property type="entry name" value="NLR-like"/>
</dbReference>
<dbReference type="GO" id="GO:0009116">
    <property type="term" value="P:nucleoside metabolic process"/>
    <property type="evidence" value="ECO:0007669"/>
    <property type="project" value="InterPro"/>
</dbReference>
<evidence type="ECO:0000313" key="4">
    <source>
        <dbReference type="Proteomes" id="UP000242791"/>
    </source>
</evidence>
<keyword evidence="4" id="KW-1185">Reference proteome</keyword>
<accession>A0A1J9QS16</accession>
<dbReference type="STRING" id="1658174.A0A1J9QS16"/>
<dbReference type="PANTHER" id="PTHR46082">
    <property type="entry name" value="ATP/GTP-BINDING PROTEIN-RELATED"/>
    <property type="match status" value="1"/>
</dbReference>
<feature type="region of interest" description="Disordered" evidence="1">
    <location>
        <begin position="337"/>
        <end position="359"/>
    </location>
</feature>
<dbReference type="AlphaFoldDB" id="A0A1J9QS16"/>
<gene>
    <name evidence="3" type="ORF">ACJ73_05643</name>
</gene>
<dbReference type="PANTHER" id="PTHR46082:SF11">
    <property type="entry name" value="AAA+ ATPASE DOMAIN-CONTAINING PROTEIN-RELATED"/>
    <property type="match status" value="1"/>
</dbReference>
<evidence type="ECO:0000256" key="1">
    <source>
        <dbReference type="SAM" id="MobiDB-lite"/>
    </source>
</evidence>
<proteinExistence type="predicted"/>
<dbReference type="SUPFAM" id="SSF53167">
    <property type="entry name" value="Purine and uridine phosphorylases"/>
    <property type="match status" value="1"/>
</dbReference>
<dbReference type="VEuPathDB" id="FungiDB:ACJ73_05643"/>
<sequence length="359" mass="39507">MSCPPLDEFHIGWICPLPIEAAAATMMLDEDFGVLGEQDPKDSNIYRLGTIGKHNVVIVCLPAGRIGPAIAATVVNNMVRTFSTLQFGLMVGIGGGIPSADHDIRLGDIVIGCSFDDSGVVVQYDMGNYVAGGEFYRTGSFNNPPRPLLAATYAMRTAHLAKNPRYPQYMQDATVKNSRTREIFNRPSVQDDRLFRIEREHPAGAPGCEGCPKKWEVSRPKRKCNDPQTHCGIIASGQAVIKDGQKRENLRLKTGALCVDMEAAGLVADFACLVIRGICDYSDSHKNKQWQGYAALAAAAYAKELLGKPILTWLALDLTKISTEEVRDTNQRFERFKQAEQINREGTAKGLADEQRPRH</sequence>
<feature type="domain" description="Nucleoside phosphorylase" evidence="2">
    <location>
        <begin position="34"/>
        <end position="288"/>
    </location>
</feature>
<dbReference type="OrthoDB" id="4185354at2759"/>
<dbReference type="Pfam" id="PF01048">
    <property type="entry name" value="PNP_UDP_1"/>
    <property type="match status" value="1"/>
</dbReference>
<name>A0A1J9QS16_9EURO</name>
<evidence type="ECO:0000313" key="3">
    <source>
        <dbReference type="EMBL" id="OJD23003.1"/>
    </source>
</evidence>
<organism evidence="3 4">
    <name type="scientific">Blastomyces percursus</name>
    <dbReference type="NCBI Taxonomy" id="1658174"/>
    <lineage>
        <taxon>Eukaryota</taxon>
        <taxon>Fungi</taxon>
        <taxon>Dikarya</taxon>
        <taxon>Ascomycota</taxon>
        <taxon>Pezizomycotina</taxon>
        <taxon>Eurotiomycetes</taxon>
        <taxon>Eurotiomycetidae</taxon>
        <taxon>Onygenales</taxon>
        <taxon>Ajellomycetaceae</taxon>
        <taxon>Blastomyces</taxon>
    </lineage>
</organism>
<protein>
    <recommendedName>
        <fullName evidence="2">Nucleoside phosphorylase domain-containing protein</fullName>
    </recommendedName>
</protein>
<dbReference type="Proteomes" id="UP000242791">
    <property type="component" value="Unassembled WGS sequence"/>
</dbReference>
<dbReference type="EMBL" id="LGTZ01000901">
    <property type="protein sequence ID" value="OJD23003.1"/>
    <property type="molecule type" value="Genomic_DNA"/>
</dbReference>
<dbReference type="InterPro" id="IPR000845">
    <property type="entry name" value="Nucleoside_phosphorylase_d"/>
</dbReference>
<dbReference type="InterPro" id="IPR035994">
    <property type="entry name" value="Nucleoside_phosphorylase_sf"/>
</dbReference>
<dbReference type="Gene3D" id="3.40.50.1580">
    <property type="entry name" value="Nucleoside phosphorylase domain"/>
    <property type="match status" value="1"/>
</dbReference>
<evidence type="ECO:0000259" key="2">
    <source>
        <dbReference type="Pfam" id="PF01048"/>
    </source>
</evidence>
<reference evidence="3 4" key="1">
    <citation type="submission" date="2015-08" db="EMBL/GenBank/DDBJ databases">
        <title>Emmonsia species relationships and genome sequence.</title>
        <authorList>
            <person name="Cuomo C.A."/>
            <person name="Schwartz I.S."/>
            <person name="Kenyon C."/>
            <person name="De Hoog G.S."/>
            <person name="Govender N.P."/>
            <person name="Botha A."/>
            <person name="Moreno L."/>
            <person name="De Vries M."/>
            <person name="Munoz J.F."/>
            <person name="Stielow J.B."/>
        </authorList>
    </citation>
    <scope>NUCLEOTIDE SEQUENCE [LARGE SCALE GENOMIC DNA]</scope>
    <source>
        <strain evidence="3 4">EI222</strain>
    </source>
</reference>
<comment type="caution">
    <text evidence="3">The sequence shown here is derived from an EMBL/GenBank/DDBJ whole genome shotgun (WGS) entry which is preliminary data.</text>
</comment>